<feature type="domain" description="HTH araC/xylS-type" evidence="3">
    <location>
        <begin position="225"/>
        <end position="323"/>
    </location>
</feature>
<accession>A0A420G9U3</accession>
<evidence type="ECO:0000256" key="2">
    <source>
        <dbReference type="ARBA" id="ARBA00023163"/>
    </source>
</evidence>
<organism evidence="4 5">
    <name type="scientific">Sphingobacterium siyangense</name>
    <dbReference type="NCBI Taxonomy" id="459529"/>
    <lineage>
        <taxon>Bacteria</taxon>
        <taxon>Pseudomonadati</taxon>
        <taxon>Bacteroidota</taxon>
        <taxon>Sphingobacteriia</taxon>
        <taxon>Sphingobacteriales</taxon>
        <taxon>Sphingobacteriaceae</taxon>
        <taxon>Sphingobacterium</taxon>
    </lineage>
</organism>
<proteinExistence type="predicted"/>
<dbReference type="SMART" id="SM00342">
    <property type="entry name" value="HTH_ARAC"/>
    <property type="match status" value="1"/>
</dbReference>
<dbReference type="PROSITE" id="PS01124">
    <property type="entry name" value="HTH_ARAC_FAMILY_2"/>
    <property type="match status" value="1"/>
</dbReference>
<evidence type="ECO:0000313" key="5">
    <source>
        <dbReference type="Proteomes" id="UP000286402"/>
    </source>
</evidence>
<dbReference type="PANTHER" id="PTHR47893">
    <property type="entry name" value="REGULATORY PROTEIN PCHR"/>
    <property type="match status" value="1"/>
</dbReference>
<dbReference type="AlphaFoldDB" id="A0A420G9U3"/>
<dbReference type="GO" id="GO:0003700">
    <property type="term" value="F:DNA-binding transcription factor activity"/>
    <property type="evidence" value="ECO:0007669"/>
    <property type="project" value="InterPro"/>
</dbReference>
<keyword evidence="5" id="KW-1185">Reference proteome</keyword>
<dbReference type="InterPro" id="IPR018060">
    <property type="entry name" value="HTH_AraC"/>
</dbReference>
<sequence>MIDENLCFGSAFAHRLIMLQEDYMSIIMDNITYADIKEQIWKDCGYILIYRELNLKKPFVYPTTHKNGLLKIQFELEGYSSYRPVKESDSNLPIEIRAGQFNLFYMPYVQGDLHYTVDRRCIDLMLPLDFLSTLELACPLIRERFEQAVSQGKGFKLFEQAQPVPFKVRECLKEIIGNTMPVSLSRSYFRVKVREIILLVLLHYYEMNSGQHCQPPEVRGAEKASVIKHWILKHLHEPIDIDLLCKQFNSNPTTLNRIFKQHFNSSVKKFICQQRMEWALQALQSGTYNIKEVAGYCRYEHPHHFTHAFKKHFGKTPRDMKPS</sequence>
<dbReference type="SUPFAM" id="SSF46689">
    <property type="entry name" value="Homeodomain-like"/>
    <property type="match status" value="2"/>
</dbReference>
<dbReference type="InterPro" id="IPR009057">
    <property type="entry name" value="Homeodomain-like_sf"/>
</dbReference>
<dbReference type="Gene3D" id="1.10.10.60">
    <property type="entry name" value="Homeodomain-like"/>
    <property type="match status" value="1"/>
</dbReference>
<dbReference type="GO" id="GO:0043565">
    <property type="term" value="F:sequence-specific DNA binding"/>
    <property type="evidence" value="ECO:0007669"/>
    <property type="project" value="InterPro"/>
</dbReference>
<dbReference type="RefSeq" id="WP_120332365.1">
    <property type="nucleotide sequence ID" value="NZ_MCAQ01000001.1"/>
</dbReference>
<dbReference type="EMBL" id="MCAQ01000001">
    <property type="protein sequence ID" value="RKF41960.1"/>
    <property type="molecule type" value="Genomic_DNA"/>
</dbReference>
<dbReference type="PANTHER" id="PTHR47893:SF1">
    <property type="entry name" value="REGULATORY PROTEIN PCHR"/>
    <property type="match status" value="1"/>
</dbReference>
<dbReference type="InterPro" id="IPR053142">
    <property type="entry name" value="PchR_regulatory_protein"/>
</dbReference>
<evidence type="ECO:0000256" key="1">
    <source>
        <dbReference type="ARBA" id="ARBA00023015"/>
    </source>
</evidence>
<evidence type="ECO:0000259" key="3">
    <source>
        <dbReference type="PROSITE" id="PS01124"/>
    </source>
</evidence>
<name>A0A420G9U3_9SPHI</name>
<protein>
    <recommendedName>
        <fullName evidence="3">HTH araC/xylS-type domain-containing protein</fullName>
    </recommendedName>
</protein>
<keyword evidence="1" id="KW-0805">Transcription regulation</keyword>
<comment type="caution">
    <text evidence="4">The sequence shown here is derived from an EMBL/GenBank/DDBJ whole genome shotgun (WGS) entry which is preliminary data.</text>
</comment>
<gene>
    <name evidence="4" type="ORF">BCY89_00130</name>
</gene>
<dbReference type="Pfam" id="PF12833">
    <property type="entry name" value="HTH_18"/>
    <property type="match status" value="1"/>
</dbReference>
<reference evidence="4 5" key="1">
    <citation type="submission" date="2016-07" db="EMBL/GenBank/DDBJ databases">
        <title>Genome analysis of Sphingobacterium siyangense T12B17.</title>
        <authorList>
            <person name="Xu D."/>
            <person name="Su Y."/>
            <person name="Zheng S."/>
        </authorList>
    </citation>
    <scope>NUCLEOTIDE SEQUENCE [LARGE SCALE GENOMIC DNA]</scope>
    <source>
        <strain evidence="4 5">T12B17</strain>
    </source>
</reference>
<evidence type="ECO:0000313" key="4">
    <source>
        <dbReference type="EMBL" id="RKF41960.1"/>
    </source>
</evidence>
<keyword evidence="2" id="KW-0804">Transcription</keyword>
<dbReference type="Proteomes" id="UP000286402">
    <property type="component" value="Unassembled WGS sequence"/>
</dbReference>